<evidence type="ECO:0000313" key="1">
    <source>
        <dbReference type="EMBL" id="KAJ3488728.1"/>
    </source>
</evidence>
<evidence type="ECO:0000313" key="2">
    <source>
        <dbReference type="Proteomes" id="UP001148737"/>
    </source>
</evidence>
<name>A0ACC1QUA3_9HYPO</name>
<sequence>MGIHPIDVMYSENESTMLKELDLDLLMSLPVSIVPTNGTVADDHEWKHLRCFSRPINDHKIVADNNNAARIISRMANLDLEVGALASGTTSRFNSSSTEICTQSSALSTSIIFQAKNVSGLRPYQNQGSVSSRFIDNLCAAVKDPEQAFHTGCYGLIKDYRTVHGRQFAFAPTSLSPTTKPLVLSLLRIWECGQEIPRMSYRVRQKLAVTVAINVIQLYDTPWLPVNFTAQNIMFMANGKGGFYDNPFIWSSSQCDRLEYATQASPEYEPGRNQTLRSLGFLLLELFFGRPLWDDLDPSDPGSKAARAQVLLMQLRTESLNYFSAVSRCLDGELHATPCDDMELRENIYSGVVALLERDLEVL</sequence>
<organism evidence="1 2">
    <name type="scientific">Lecanicillium saksenae</name>
    <dbReference type="NCBI Taxonomy" id="468837"/>
    <lineage>
        <taxon>Eukaryota</taxon>
        <taxon>Fungi</taxon>
        <taxon>Dikarya</taxon>
        <taxon>Ascomycota</taxon>
        <taxon>Pezizomycotina</taxon>
        <taxon>Sordariomycetes</taxon>
        <taxon>Hypocreomycetidae</taxon>
        <taxon>Hypocreales</taxon>
        <taxon>Cordycipitaceae</taxon>
        <taxon>Lecanicillium</taxon>
    </lineage>
</organism>
<reference evidence="1" key="1">
    <citation type="submission" date="2022-07" db="EMBL/GenBank/DDBJ databases">
        <title>Genome Sequence of Lecanicillium saksenae.</title>
        <authorList>
            <person name="Buettner E."/>
        </authorList>
    </citation>
    <scope>NUCLEOTIDE SEQUENCE</scope>
    <source>
        <strain evidence="1">VT-O1</strain>
    </source>
</reference>
<proteinExistence type="predicted"/>
<dbReference type="EMBL" id="JANAKD010000772">
    <property type="protein sequence ID" value="KAJ3488728.1"/>
    <property type="molecule type" value="Genomic_DNA"/>
</dbReference>
<dbReference type="Proteomes" id="UP001148737">
    <property type="component" value="Unassembled WGS sequence"/>
</dbReference>
<comment type="caution">
    <text evidence="1">The sequence shown here is derived from an EMBL/GenBank/DDBJ whole genome shotgun (WGS) entry which is preliminary data.</text>
</comment>
<protein>
    <submittedName>
        <fullName evidence="1">Uncharacterized protein</fullName>
    </submittedName>
</protein>
<keyword evidence="2" id="KW-1185">Reference proteome</keyword>
<accession>A0ACC1QUA3</accession>
<gene>
    <name evidence="1" type="ORF">NLG97_g6140</name>
</gene>